<dbReference type="Pfam" id="PF01408">
    <property type="entry name" value="GFO_IDH_MocA"/>
    <property type="match status" value="1"/>
</dbReference>
<dbReference type="RefSeq" id="WP_139606586.1">
    <property type="nucleotide sequence ID" value="NZ_VDCQ01000069.1"/>
</dbReference>
<reference evidence="3 4" key="1">
    <citation type="submission" date="2019-05" db="EMBL/GenBank/DDBJ databases">
        <title>We sequenced the genome of Paenibacillus hemerocallicola KCTC 33185 for further insight into its adaptation and study the phylogeny of Paenibacillus.</title>
        <authorList>
            <person name="Narsing Rao M.P."/>
        </authorList>
    </citation>
    <scope>NUCLEOTIDE SEQUENCE [LARGE SCALE GENOMIC DNA]</scope>
    <source>
        <strain evidence="3 4">KCTC 33185</strain>
    </source>
</reference>
<dbReference type="SUPFAM" id="SSF51735">
    <property type="entry name" value="NAD(P)-binding Rossmann-fold domains"/>
    <property type="match status" value="1"/>
</dbReference>
<keyword evidence="4" id="KW-1185">Reference proteome</keyword>
<feature type="domain" description="GFO/IDH/MocA-like oxidoreductase" evidence="2">
    <location>
        <begin position="135"/>
        <end position="274"/>
    </location>
</feature>
<evidence type="ECO:0000259" key="2">
    <source>
        <dbReference type="Pfam" id="PF22725"/>
    </source>
</evidence>
<dbReference type="PANTHER" id="PTHR43249">
    <property type="entry name" value="UDP-N-ACETYL-2-AMINO-2-DEOXY-D-GLUCURONATE OXIDASE"/>
    <property type="match status" value="1"/>
</dbReference>
<evidence type="ECO:0000259" key="1">
    <source>
        <dbReference type="Pfam" id="PF01408"/>
    </source>
</evidence>
<dbReference type="PANTHER" id="PTHR43249:SF1">
    <property type="entry name" value="D-GLUCOSIDE 3-DEHYDROGENASE"/>
    <property type="match status" value="1"/>
</dbReference>
<dbReference type="InterPro" id="IPR000683">
    <property type="entry name" value="Gfo/Idh/MocA-like_OxRdtase_N"/>
</dbReference>
<dbReference type="Proteomes" id="UP000307943">
    <property type="component" value="Unassembled WGS sequence"/>
</dbReference>
<dbReference type="OrthoDB" id="9815825at2"/>
<dbReference type="InterPro" id="IPR055170">
    <property type="entry name" value="GFO_IDH_MocA-like_dom"/>
</dbReference>
<dbReference type="InterPro" id="IPR052515">
    <property type="entry name" value="Gfo/Idh/MocA_Oxidoreductase"/>
</dbReference>
<organism evidence="3 4">
    <name type="scientific">Paenibacillus hemerocallicola</name>
    <dbReference type="NCBI Taxonomy" id="1172614"/>
    <lineage>
        <taxon>Bacteria</taxon>
        <taxon>Bacillati</taxon>
        <taxon>Bacillota</taxon>
        <taxon>Bacilli</taxon>
        <taxon>Bacillales</taxon>
        <taxon>Paenibacillaceae</taxon>
        <taxon>Paenibacillus</taxon>
    </lineage>
</organism>
<evidence type="ECO:0000313" key="4">
    <source>
        <dbReference type="Proteomes" id="UP000307943"/>
    </source>
</evidence>
<comment type="caution">
    <text evidence="3">The sequence shown here is derived from an EMBL/GenBank/DDBJ whole genome shotgun (WGS) entry which is preliminary data.</text>
</comment>
<dbReference type="SUPFAM" id="SSF55347">
    <property type="entry name" value="Glyceraldehyde-3-phosphate dehydrogenase-like, C-terminal domain"/>
    <property type="match status" value="1"/>
</dbReference>
<accession>A0A5C4SYW8</accession>
<dbReference type="EMBL" id="VDCQ01000069">
    <property type="protein sequence ID" value="TNJ61952.1"/>
    <property type="molecule type" value="Genomic_DNA"/>
</dbReference>
<dbReference type="Gene3D" id="3.40.50.720">
    <property type="entry name" value="NAD(P)-binding Rossmann-like Domain"/>
    <property type="match status" value="1"/>
</dbReference>
<feature type="domain" description="Gfo/Idh/MocA-like oxidoreductase N-terminal" evidence="1">
    <location>
        <begin position="5"/>
        <end position="124"/>
    </location>
</feature>
<sequence length="355" mass="38921">MGEKLKVGMIGTGMISDTHLRAYAANPGVELHAVCDLNEQRARDKAAKYGIPNVYTDYRAMLADPLLDAVSVCTWNCFHAEMSIAALDAGKHALVIKPLCMNVEEALSIERATKRSGKVLQVGYVRRFGTNAIVAKKFIDEGELGPIYYAKASCLRRLGNPGGWFADKDKSGGGPLIDLGVHVIDLCWYLMGKPKVKTVSGNTYVKLGNRSNVRNFQTYRSSDFDPAGNTVEDLANAIIRFENGASLVVDVSFSLHAKKDELTVKLFGEKGGLELEPELSLVAEKHDTILNVSPQMTSLTFDPNNGFQNEIDHFVDACLGRRETISPVEDGVEMMKILCGIYESGAKQTEIHYPV</sequence>
<protein>
    <submittedName>
        <fullName evidence="3">Gfo/Idh/MocA family oxidoreductase</fullName>
    </submittedName>
</protein>
<dbReference type="Gene3D" id="3.30.360.10">
    <property type="entry name" value="Dihydrodipicolinate Reductase, domain 2"/>
    <property type="match status" value="1"/>
</dbReference>
<name>A0A5C4SYW8_9BACL</name>
<proteinExistence type="predicted"/>
<dbReference type="GO" id="GO:0000166">
    <property type="term" value="F:nucleotide binding"/>
    <property type="evidence" value="ECO:0007669"/>
    <property type="project" value="InterPro"/>
</dbReference>
<dbReference type="InterPro" id="IPR036291">
    <property type="entry name" value="NAD(P)-bd_dom_sf"/>
</dbReference>
<evidence type="ECO:0000313" key="3">
    <source>
        <dbReference type="EMBL" id="TNJ61952.1"/>
    </source>
</evidence>
<gene>
    <name evidence="3" type="ORF">FE784_33380</name>
</gene>
<dbReference type="Pfam" id="PF22725">
    <property type="entry name" value="GFO_IDH_MocA_C3"/>
    <property type="match status" value="1"/>
</dbReference>
<dbReference type="AlphaFoldDB" id="A0A5C4SYW8"/>